<dbReference type="AlphaFoldDB" id="A0A7L9FJ47"/>
<feature type="transmembrane region" description="Helical" evidence="1">
    <location>
        <begin position="36"/>
        <end position="60"/>
    </location>
</feature>
<evidence type="ECO:0000256" key="1">
    <source>
        <dbReference type="SAM" id="Phobius"/>
    </source>
</evidence>
<feature type="transmembrane region" description="Helical" evidence="1">
    <location>
        <begin position="193"/>
        <end position="217"/>
    </location>
</feature>
<dbReference type="KEGG" id="thel:IG193_02505"/>
<reference evidence="2 3" key="1">
    <citation type="submission" date="2020-10" db="EMBL/GenBank/DDBJ databases">
        <title>Thermofilum lucidum 3507LT sp. nov. a novel member of Thermofilaceae family isolated from Chile hot spring, and proposal of description order Thermofilales.</title>
        <authorList>
            <person name="Zayulina K.S."/>
            <person name="Elcheninov A.G."/>
            <person name="Toshchakov S.V."/>
            <person name="Kublanov I.V."/>
        </authorList>
    </citation>
    <scope>NUCLEOTIDE SEQUENCE [LARGE SCALE GENOMIC DNA]</scope>
    <source>
        <strain evidence="2 3">3507LT</strain>
    </source>
</reference>
<name>A0A7L9FJ47_9CREN</name>
<evidence type="ECO:0000313" key="3">
    <source>
        <dbReference type="Proteomes" id="UP000594121"/>
    </source>
</evidence>
<keyword evidence="1" id="KW-0472">Membrane</keyword>
<keyword evidence="3" id="KW-1185">Reference proteome</keyword>
<feature type="transmembrane region" description="Helical" evidence="1">
    <location>
        <begin position="66"/>
        <end position="88"/>
    </location>
</feature>
<sequence length="235" mass="25211">MSLVVINATLYAVLGYLTFLGVFAPVVGTVRFWPSVFIPAVFAIAFSPLIGGLGAAIGIFISDMLIHGNALLSLSVGVPANFLGFYAVGLTYRRVKSTRIAIALVSAEILLATLLLALSLQYNMVDWNFFYAAVIAIIATLGLTLSFALLLRGEAFRVVFAGSTGLMLGSVIIGVGVWLFSQYLTLPTGQKALPAWAALVWFLWTYLTEIPFIALLAPPLVSVLKRVGFTWGDSN</sequence>
<accession>A0A7L9FJ47</accession>
<gene>
    <name evidence="2" type="ORF">IG193_02505</name>
</gene>
<feature type="transmembrane region" description="Helical" evidence="1">
    <location>
        <begin position="100"/>
        <end position="122"/>
    </location>
</feature>
<feature type="transmembrane region" description="Helical" evidence="1">
    <location>
        <begin position="6"/>
        <end position="24"/>
    </location>
</feature>
<organism evidence="2 3">
    <name type="scientific">Infirmifilum lucidum</name>
    <dbReference type="NCBI Taxonomy" id="2776706"/>
    <lineage>
        <taxon>Archaea</taxon>
        <taxon>Thermoproteota</taxon>
        <taxon>Thermoprotei</taxon>
        <taxon>Thermofilales</taxon>
        <taxon>Thermofilaceae</taxon>
        <taxon>Infirmifilum</taxon>
    </lineage>
</organism>
<dbReference type="InParanoid" id="A0A7L9FJ47"/>
<feature type="transmembrane region" description="Helical" evidence="1">
    <location>
        <begin position="158"/>
        <end position="181"/>
    </location>
</feature>
<feature type="transmembrane region" description="Helical" evidence="1">
    <location>
        <begin position="128"/>
        <end position="151"/>
    </location>
</feature>
<dbReference type="EMBL" id="CP062310">
    <property type="protein sequence ID" value="QOJ79747.1"/>
    <property type="molecule type" value="Genomic_DNA"/>
</dbReference>
<evidence type="ECO:0000313" key="2">
    <source>
        <dbReference type="EMBL" id="QOJ79747.1"/>
    </source>
</evidence>
<protein>
    <recommendedName>
        <fullName evidence="4">QueT transporter family protein</fullName>
    </recommendedName>
</protein>
<evidence type="ECO:0008006" key="4">
    <source>
        <dbReference type="Google" id="ProtNLM"/>
    </source>
</evidence>
<dbReference type="Proteomes" id="UP000594121">
    <property type="component" value="Chromosome"/>
</dbReference>
<keyword evidence="1" id="KW-1133">Transmembrane helix</keyword>
<keyword evidence="1" id="KW-0812">Transmembrane</keyword>
<proteinExistence type="predicted"/>